<dbReference type="Proteomes" id="UP000028294">
    <property type="component" value="Chromosome"/>
</dbReference>
<accession>A0AAP9CY24</accession>
<dbReference type="EMBL" id="CP036553">
    <property type="protein sequence ID" value="QCQ35521.1"/>
    <property type="molecule type" value="Genomic_DNA"/>
</dbReference>
<dbReference type="AlphaFoldDB" id="A0AAP9CY24"/>
<sequence length="254" mass="28745">MAVFEEKTCEKMNKISACVILLIVVLSCSDPVNNRQLKTTESLTQNIASSDTIKDVLNENTVKDFSTVALGMKYRTKKEWNDFTEPDREEYIITSKGLGKLFGIQDSVFADNDGTILSEENPVVLCDYISANKYEYPNWLIISTQNKSEGQYTLTGVIRINEGTTYSVHCKLKDDYYAGCVCVGKYPIMNGDSILFRIEEIYGITKTGKVDILPLNTPVENCPEPFEPTFPEGRTPAYYYVQGDEKHTQSWQEL</sequence>
<protein>
    <submittedName>
        <fullName evidence="1">Uncharacterized protein</fullName>
    </submittedName>
</protein>
<reference evidence="1 2" key="1">
    <citation type="submission" date="2019-03" db="EMBL/GenBank/DDBJ databases">
        <title>Complete genome assembly of MDR B. fragilis.</title>
        <authorList>
            <person name="Sydenham T.V."/>
            <person name="Hasman H."/>
            <person name="Justesen U.S."/>
        </authorList>
    </citation>
    <scope>NUCLEOTIDE SEQUENCE [LARGE SCALE GENOMIC DNA]</scope>
    <source>
        <strain evidence="1 2">DCMOUH0067B</strain>
    </source>
</reference>
<evidence type="ECO:0000313" key="1">
    <source>
        <dbReference type="EMBL" id="QCQ35521.1"/>
    </source>
</evidence>
<proteinExistence type="predicted"/>
<dbReference type="RefSeq" id="WP_032531089.1">
    <property type="nucleotide sequence ID" value="NZ_CP036553.1"/>
</dbReference>
<evidence type="ECO:0000313" key="2">
    <source>
        <dbReference type="Proteomes" id="UP000028294"/>
    </source>
</evidence>
<organism evidence="1 2">
    <name type="scientific">Bacteroides fragilis</name>
    <dbReference type="NCBI Taxonomy" id="817"/>
    <lineage>
        <taxon>Bacteria</taxon>
        <taxon>Pseudomonadati</taxon>
        <taxon>Bacteroidota</taxon>
        <taxon>Bacteroidia</taxon>
        <taxon>Bacteroidales</taxon>
        <taxon>Bacteroidaceae</taxon>
        <taxon>Bacteroides</taxon>
    </lineage>
</organism>
<gene>
    <name evidence="1" type="ORF">IA74_005110</name>
</gene>
<name>A0AAP9CY24_BACFG</name>
<dbReference type="PROSITE" id="PS51257">
    <property type="entry name" value="PROKAR_LIPOPROTEIN"/>
    <property type="match status" value="1"/>
</dbReference>